<evidence type="ECO:0000256" key="7">
    <source>
        <dbReference type="ARBA" id="ARBA00023170"/>
    </source>
</evidence>
<proteinExistence type="predicted"/>
<protein>
    <submittedName>
        <fullName evidence="10">Uncharacterized protein</fullName>
    </submittedName>
</protein>
<dbReference type="GO" id="GO:0004984">
    <property type="term" value="F:olfactory receptor activity"/>
    <property type="evidence" value="ECO:0007669"/>
    <property type="project" value="InterPro"/>
</dbReference>
<feature type="transmembrane region" description="Helical" evidence="9">
    <location>
        <begin position="134"/>
        <end position="156"/>
    </location>
</feature>
<evidence type="ECO:0000256" key="8">
    <source>
        <dbReference type="ARBA" id="ARBA00023224"/>
    </source>
</evidence>
<dbReference type="EMBL" id="CAKOGL010000015">
    <property type="protein sequence ID" value="CAH2095500.1"/>
    <property type="molecule type" value="Genomic_DNA"/>
</dbReference>
<sequence>MLFKILNNLDDPAHPLLGPTLWGLKAWGIWQPNKGFSTIIYNIIHILAIIFVLTQYIELWYIRSNLEMALRNLSVTMLSTVCVVKAGTFIVQQKYWKKVFDNVTLLEKNQQSKDDEETKKIIMKYTEYSRKLTYFYWCLVTATVFTVILAPLVVYLSSYERREEIRNGTTAYPEIMSSWAPFNKTRGFGYWVLVALQSLICFYGGGIVANYDSNAVVLMTFFAGQFEVLSTNCAKLFGNGQEYISYKEAVRRIRDCHEHHVQLIKYSKILNSLLSPVLFLYIIICSLMICASAVQLTTV</sequence>
<dbReference type="PANTHER" id="PTHR21137">
    <property type="entry name" value="ODORANT RECEPTOR"/>
    <property type="match status" value="1"/>
</dbReference>
<feature type="transmembrane region" description="Helical" evidence="9">
    <location>
        <begin position="39"/>
        <end position="61"/>
    </location>
</feature>
<evidence type="ECO:0000313" key="10">
    <source>
        <dbReference type="EMBL" id="CAH2095500.1"/>
    </source>
</evidence>
<feature type="transmembrane region" description="Helical" evidence="9">
    <location>
        <begin position="273"/>
        <end position="294"/>
    </location>
</feature>
<keyword evidence="3 9" id="KW-0812">Transmembrane</keyword>
<comment type="caution">
    <text evidence="10">The sequence shown here is derived from an EMBL/GenBank/DDBJ whole genome shotgun (WGS) entry which is preliminary data.</text>
</comment>
<dbReference type="GO" id="GO:0005886">
    <property type="term" value="C:plasma membrane"/>
    <property type="evidence" value="ECO:0007669"/>
    <property type="project" value="TreeGrafter"/>
</dbReference>
<keyword evidence="4" id="KW-0552">Olfaction</keyword>
<dbReference type="AlphaFoldDB" id="A0AAU9U868"/>
<dbReference type="GO" id="GO:0005549">
    <property type="term" value="F:odorant binding"/>
    <property type="evidence" value="ECO:0007669"/>
    <property type="project" value="InterPro"/>
</dbReference>
<dbReference type="InterPro" id="IPR004117">
    <property type="entry name" value="7tm6_olfct_rcpt"/>
</dbReference>
<keyword evidence="5 9" id="KW-1133">Transmembrane helix</keyword>
<comment type="subcellular location">
    <subcellularLocation>
        <location evidence="1">Membrane</location>
        <topology evidence="1">Multi-pass membrane protein</topology>
    </subcellularLocation>
</comment>
<keyword evidence="8" id="KW-0807">Transducer</keyword>
<dbReference type="GO" id="GO:0007165">
    <property type="term" value="P:signal transduction"/>
    <property type="evidence" value="ECO:0007669"/>
    <property type="project" value="UniProtKB-KW"/>
</dbReference>
<reference evidence="10" key="1">
    <citation type="submission" date="2022-03" db="EMBL/GenBank/DDBJ databases">
        <authorList>
            <person name="Tunstrom K."/>
        </authorList>
    </citation>
    <scope>NUCLEOTIDE SEQUENCE</scope>
</reference>
<accession>A0AAU9U868</accession>
<evidence type="ECO:0000256" key="1">
    <source>
        <dbReference type="ARBA" id="ARBA00004141"/>
    </source>
</evidence>
<keyword evidence="11" id="KW-1185">Reference proteome</keyword>
<feature type="transmembrane region" description="Helical" evidence="9">
    <location>
        <begin position="188"/>
        <end position="209"/>
    </location>
</feature>
<organism evidence="10 11">
    <name type="scientific">Euphydryas editha</name>
    <name type="common">Edith's checkerspot</name>
    <dbReference type="NCBI Taxonomy" id="104508"/>
    <lineage>
        <taxon>Eukaryota</taxon>
        <taxon>Metazoa</taxon>
        <taxon>Ecdysozoa</taxon>
        <taxon>Arthropoda</taxon>
        <taxon>Hexapoda</taxon>
        <taxon>Insecta</taxon>
        <taxon>Pterygota</taxon>
        <taxon>Neoptera</taxon>
        <taxon>Endopterygota</taxon>
        <taxon>Lepidoptera</taxon>
        <taxon>Glossata</taxon>
        <taxon>Ditrysia</taxon>
        <taxon>Papilionoidea</taxon>
        <taxon>Nymphalidae</taxon>
        <taxon>Nymphalinae</taxon>
        <taxon>Euphydryas</taxon>
    </lineage>
</organism>
<keyword evidence="2" id="KW-0716">Sensory transduction</keyword>
<evidence type="ECO:0000256" key="5">
    <source>
        <dbReference type="ARBA" id="ARBA00022989"/>
    </source>
</evidence>
<keyword evidence="7" id="KW-0675">Receptor</keyword>
<gene>
    <name evidence="10" type="ORF">EEDITHA_LOCUS10942</name>
</gene>
<feature type="transmembrane region" description="Helical" evidence="9">
    <location>
        <begin position="73"/>
        <end position="91"/>
    </location>
</feature>
<dbReference type="Pfam" id="PF02949">
    <property type="entry name" value="7tm_6"/>
    <property type="match status" value="1"/>
</dbReference>
<evidence type="ECO:0000256" key="2">
    <source>
        <dbReference type="ARBA" id="ARBA00022606"/>
    </source>
</evidence>
<name>A0AAU9U868_EUPED</name>
<evidence type="ECO:0000256" key="9">
    <source>
        <dbReference type="SAM" id="Phobius"/>
    </source>
</evidence>
<dbReference type="PANTHER" id="PTHR21137:SF40">
    <property type="entry name" value="ODORANT RECEPTOR 56A"/>
    <property type="match status" value="1"/>
</dbReference>
<evidence type="ECO:0000256" key="4">
    <source>
        <dbReference type="ARBA" id="ARBA00022725"/>
    </source>
</evidence>
<evidence type="ECO:0000256" key="3">
    <source>
        <dbReference type="ARBA" id="ARBA00022692"/>
    </source>
</evidence>
<keyword evidence="6 9" id="KW-0472">Membrane</keyword>
<evidence type="ECO:0000256" key="6">
    <source>
        <dbReference type="ARBA" id="ARBA00023136"/>
    </source>
</evidence>
<evidence type="ECO:0000313" key="11">
    <source>
        <dbReference type="Proteomes" id="UP001153954"/>
    </source>
</evidence>
<dbReference type="Proteomes" id="UP001153954">
    <property type="component" value="Unassembled WGS sequence"/>
</dbReference>